<evidence type="ECO:0000256" key="3">
    <source>
        <dbReference type="ARBA" id="ARBA00022679"/>
    </source>
</evidence>
<comment type="caution">
    <text evidence="10">The sequence shown here is derived from an EMBL/GenBank/DDBJ whole genome shotgun (WGS) entry which is preliminary data.</text>
</comment>
<dbReference type="GO" id="GO:0003824">
    <property type="term" value="F:catalytic activity"/>
    <property type="evidence" value="ECO:0007669"/>
    <property type="project" value="InterPro"/>
</dbReference>
<sequence length="516" mass="59731">MRKIGKVVLFQPENFSATRHYYGVPMQLLAISRILAKEGYEIKIITPVDFENPKEEVLKQAKGAICVGLTVLTGYSIHDSLKVSKMIKKHYPKLPVVWGGWHPSILPIETLVDENIDIVIKGQGERTFAEVVHSLETKKSLKNILGIAYKNKAKEIIENPDRPLESLDNFPPIPYWLLNIEKYILPMEFGERSLTYYTSCGCPHNCIFCVEPIVNKCHWVGLSPQKAADEITKLKNEYNLDSIQIIDSNFFISEDRAIQFSQRLIDNKTNIKWGDVNGRTKQMSNYKESTWKLMKKSGLECVLVGAESGDNKILKFMNKGITVEDTLNFTKICAKFDIKILSSFLVGFPRSNNTQKCFKLVDEEIDSAFKLIDKMFKIYPRIRMMFALYLPYPSSGLFEQSKKIGLDLPDDLEAWSDYLIASEDVFNQKVRQKWVTKIQARKILMASVYIFFFLDPDSFGMVTGKVKNKLFKFFLKFGFNIGKAIACFRWRHRYFSLPIDFYIYNYLRQHLNLFKN</sequence>
<dbReference type="Pfam" id="PF04055">
    <property type="entry name" value="Radical_SAM"/>
    <property type="match status" value="1"/>
</dbReference>
<dbReference type="InterPro" id="IPR007197">
    <property type="entry name" value="rSAM"/>
</dbReference>
<evidence type="ECO:0000256" key="2">
    <source>
        <dbReference type="ARBA" id="ARBA00022603"/>
    </source>
</evidence>
<dbReference type="EMBL" id="PEWP01000040">
    <property type="protein sequence ID" value="PIU46616.1"/>
    <property type="molecule type" value="Genomic_DNA"/>
</dbReference>
<keyword evidence="4" id="KW-0949">S-adenosyl-L-methionine</keyword>
<evidence type="ECO:0000256" key="1">
    <source>
        <dbReference type="ARBA" id="ARBA00001966"/>
    </source>
</evidence>
<dbReference type="PANTHER" id="PTHR43409">
    <property type="entry name" value="ANAEROBIC MAGNESIUM-PROTOPORPHYRIN IX MONOMETHYL ESTER CYCLASE-RELATED"/>
    <property type="match status" value="1"/>
</dbReference>
<dbReference type="AlphaFoldDB" id="A0A2M6Z2K4"/>
<reference evidence="11" key="1">
    <citation type="submission" date="2017-09" db="EMBL/GenBank/DDBJ databases">
        <title>Depth-based differentiation of microbial function through sediment-hosted aquifers and enrichment of novel symbionts in the deep terrestrial subsurface.</title>
        <authorList>
            <person name="Probst A.J."/>
            <person name="Ladd B."/>
            <person name="Jarett J.K."/>
            <person name="Geller-Mcgrath D.E."/>
            <person name="Sieber C.M.K."/>
            <person name="Emerson J.B."/>
            <person name="Anantharaman K."/>
            <person name="Thomas B.C."/>
            <person name="Malmstrom R."/>
            <person name="Stieglmeier M."/>
            <person name="Klingl A."/>
            <person name="Woyke T."/>
            <person name="Ryan C.M."/>
            <person name="Banfield J.F."/>
        </authorList>
    </citation>
    <scope>NUCLEOTIDE SEQUENCE [LARGE SCALE GENOMIC DNA]</scope>
</reference>
<dbReference type="Pfam" id="PF02310">
    <property type="entry name" value="B12-binding"/>
    <property type="match status" value="1"/>
</dbReference>
<keyword evidence="5" id="KW-0479">Metal-binding</keyword>
<dbReference type="SMART" id="SM00729">
    <property type="entry name" value="Elp3"/>
    <property type="match status" value="1"/>
</dbReference>
<dbReference type="InterPro" id="IPR034466">
    <property type="entry name" value="Methyltransferase_Class_B"/>
</dbReference>
<keyword evidence="3" id="KW-0808">Transferase</keyword>
<dbReference type="PANTHER" id="PTHR43409:SF7">
    <property type="entry name" value="BLL1977 PROTEIN"/>
    <property type="match status" value="1"/>
</dbReference>
<gene>
    <name evidence="10" type="ORF">COS93_02090</name>
</gene>
<name>A0A2M6Z2K4_9BACT</name>
<dbReference type="Proteomes" id="UP000228777">
    <property type="component" value="Unassembled WGS sequence"/>
</dbReference>
<dbReference type="Gene3D" id="3.40.50.280">
    <property type="entry name" value="Cobalamin-binding domain"/>
    <property type="match status" value="1"/>
</dbReference>
<evidence type="ECO:0000256" key="5">
    <source>
        <dbReference type="ARBA" id="ARBA00022723"/>
    </source>
</evidence>
<organism evidence="10 11">
    <name type="scientific">bacterium (Candidatus Gribaldobacteria) CG07_land_8_20_14_0_80_33_18</name>
    <dbReference type="NCBI Taxonomy" id="2014272"/>
    <lineage>
        <taxon>Bacteria</taxon>
        <taxon>Candidatus Gribaldobacteria</taxon>
    </lineage>
</organism>
<dbReference type="SUPFAM" id="SSF102114">
    <property type="entry name" value="Radical SAM enzymes"/>
    <property type="match status" value="1"/>
</dbReference>
<dbReference type="InterPro" id="IPR006158">
    <property type="entry name" value="Cobalamin-bd"/>
</dbReference>
<proteinExistence type="predicted"/>
<dbReference type="InterPro" id="IPR023404">
    <property type="entry name" value="rSAM_horseshoe"/>
</dbReference>
<dbReference type="GO" id="GO:0046872">
    <property type="term" value="F:metal ion binding"/>
    <property type="evidence" value="ECO:0007669"/>
    <property type="project" value="UniProtKB-KW"/>
</dbReference>
<keyword evidence="6" id="KW-0408">Iron</keyword>
<dbReference type="GO" id="GO:0031419">
    <property type="term" value="F:cobalamin binding"/>
    <property type="evidence" value="ECO:0007669"/>
    <property type="project" value="InterPro"/>
</dbReference>
<dbReference type="SFLD" id="SFLDS00029">
    <property type="entry name" value="Radical_SAM"/>
    <property type="match status" value="1"/>
</dbReference>
<dbReference type="SFLD" id="SFLDG01123">
    <property type="entry name" value="methyltransferase_(Class_B)"/>
    <property type="match status" value="1"/>
</dbReference>
<dbReference type="PROSITE" id="PS51918">
    <property type="entry name" value="RADICAL_SAM"/>
    <property type="match status" value="1"/>
</dbReference>
<accession>A0A2M6Z2K4</accession>
<comment type="cofactor">
    <cofactor evidence="1">
        <name>[4Fe-4S] cluster</name>
        <dbReference type="ChEBI" id="CHEBI:49883"/>
    </cofactor>
</comment>
<dbReference type="InterPro" id="IPR051198">
    <property type="entry name" value="BchE-like"/>
</dbReference>
<evidence type="ECO:0000259" key="9">
    <source>
        <dbReference type="PROSITE" id="PS51918"/>
    </source>
</evidence>
<protein>
    <submittedName>
        <fullName evidence="10">Uncharacterized protein</fullName>
    </submittedName>
</protein>
<dbReference type="SFLD" id="SFLDG01082">
    <property type="entry name" value="B12-binding_domain_containing"/>
    <property type="match status" value="1"/>
</dbReference>
<dbReference type="CDD" id="cd02068">
    <property type="entry name" value="radical_SAM_B12_BD"/>
    <property type="match status" value="1"/>
</dbReference>
<dbReference type="InterPro" id="IPR006638">
    <property type="entry name" value="Elp3/MiaA/NifB-like_rSAM"/>
</dbReference>
<evidence type="ECO:0000313" key="10">
    <source>
        <dbReference type="EMBL" id="PIU46616.1"/>
    </source>
</evidence>
<dbReference type="GO" id="GO:0051539">
    <property type="term" value="F:4 iron, 4 sulfur cluster binding"/>
    <property type="evidence" value="ECO:0007669"/>
    <property type="project" value="UniProtKB-KW"/>
</dbReference>
<evidence type="ECO:0000256" key="6">
    <source>
        <dbReference type="ARBA" id="ARBA00023004"/>
    </source>
</evidence>
<evidence type="ECO:0000256" key="7">
    <source>
        <dbReference type="ARBA" id="ARBA00023014"/>
    </source>
</evidence>
<dbReference type="InterPro" id="IPR058240">
    <property type="entry name" value="rSAM_sf"/>
</dbReference>
<evidence type="ECO:0000313" key="11">
    <source>
        <dbReference type="Proteomes" id="UP000228777"/>
    </source>
</evidence>
<keyword evidence="2" id="KW-0489">Methyltransferase</keyword>
<evidence type="ECO:0000259" key="8">
    <source>
        <dbReference type="PROSITE" id="PS51332"/>
    </source>
</evidence>
<dbReference type="PROSITE" id="PS51332">
    <property type="entry name" value="B12_BINDING"/>
    <property type="match status" value="1"/>
</dbReference>
<feature type="domain" description="Radical SAM core" evidence="9">
    <location>
        <begin position="188"/>
        <end position="431"/>
    </location>
</feature>
<keyword evidence="7" id="KW-0411">Iron-sulfur</keyword>
<dbReference type="Gene3D" id="3.80.30.20">
    <property type="entry name" value="tm_1862 like domain"/>
    <property type="match status" value="1"/>
</dbReference>
<dbReference type="InterPro" id="IPR036724">
    <property type="entry name" value="Cobalamin-bd_sf"/>
</dbReference>
<feature type="domain" description="B12-binding" evidence="8">
    <location>
        <begin position="11"/>
        <end position="142"/>
    </location>
</feature>
<dbReference type="SUPFAM" id="SSF52242">
    <property type="entry name" value="Cobalamin (vitamin B12)-binding domain"/>
    <property type="match status" value="1"/>
</dbReference>
<evidence type="ECO:0000256" key="4">
    <source>
        <dbReference type="ARBA" id="ARBA00022691"/>
    </source>
</evidence>